<accession>A0A087AIA4</accession>
<feature type="signal peptide" evidence="3">
    <location>
        <begin position="1"/>
        <end position="41"/>
    </location>
</feature>
<sequence length="198" mass="20575">MDTQATRQSRTRNATVRIAALVVTFAMLVASAVFGVGRAQAAELTATADPTTFTQWTEGVGNPLDPRSNGRVWTDKSVTTGDVFVPAGTVRMGLANYTVAKKDNVTKTATAAIAPRWDGTTVDVALGNNGRLAVAQQPATPDPKPEHQPTAPAETTNTSTANTGSSVALIICVAAALLCSGLGTLQLKRHRPNGRHAG</sequence>
<reference evidence="4 5" key="1">
    <citation type="submission" date="2014-03" db="EMBL/GenBank/DDBJ databases">
        <title>Genomics of Bifidobacteria.</title>
        <authorList>
            <person name="Ventura M."/>
            <person name="Milani C."/>
            <person name="Lugli G.A."/>
        </authorList>
    </citation>
    <scope>NUCLEOTIDE SEQUENCE [LARGE SCALE GENOMIC DNA]</scope>
    <source>
        <strain evidence="4 5">LMG 10510</strain>
    </source>
</reference>
<feature type="region of interest" description="Disordered" evidence="1">
    <location>
        <begin position="135"/>
        <end position="160"/>
    </location>
</feature>
<keyword evidence="2" id="KW-1133">Transmembrane helix</keyword>
<protein>
    <submittedName>
        <fullName evidence="4">Rhs family protein</fullName>
    </submittedName>
</protein>
<evidence type="ECO:0000256" key="1">
    <source>
        <dbReference type="SAM" id="MobiDB-lite"/>
    </source>
</evidence>
<evidence type="ECO:0000256" key="3">
    <source>
        <dbReference type="SAM" id="SignalP"/>
    </source>
</evidence>
<dbReference type="RefSeq" id="WP_024540308.1">
    <property type="nucleotide sequence ID" value="NZ_JGYU01000001.1"/>
</dbReference>
<evidence type="ECO:0000313" key="5">
    <source>
        <dbReference type="Proteomes" id="UP000028995"/>
    </source>
</evidence>
<feature type="transmembrane region" description="Helical" evidence="2">
    <location>
        <begin position="167"/>
        <end position="185"/>
    </location>
</feature>
<name>A0A087AIA4_9BIFI</name>
<dbReference type="AlphaFoldDB" id="A0A087AIA4"/>
<keyword evidence="5" id="KW-1185">Reference proteome</keyword>
<evidence type="ECO:0000313" key="4">
    <source>
        <dbReference type="EMBL" id="KFI58504.1"/>
    </source>
</evidence>
<gene>
    <name evidence="4" type="ORF">BCHO_0551</name>
</gene>
<feature type="chain" id="PRO_5001818519" evidence="3">
    <location>
        <begin position="42"/>
        <end position="198"/>
    </location>
</feature>
<keyword evidence="2" id="KW-0472">Membrane</keyword>
<organism evidence="4 5">
    <name type="scientific">Bifidobacterium choerinum</name>
    <dbReference type="NCBI Taxonomy" id="35760"/>
    <lineage>
        <taxon>Bacteria</taxon>
        <taxon>Bacillati</taxon>
        <taxon>Actinomycetota</taxon>
        <taxon>Actinomycetes</taxon>
        <taxon>Bifidobacteriales</taxon>
        <taxon>Bifidobacteriaceae</taxon>
        <taxon>Bifidobacterium</taxon>
    </lineage>
</organism>
<dbReference type="OrthoDB" id="10003090at2"/>
<keyword evidence="3" id="KW-0732">Signal</keyword>
<comment type="caution">
    <text evidence="4">The sequence shown here is derived from an EMBL/GenBank/DDBJ whole genome shotgun (WGS) entry which is preliminary data.</text>
</comment>
<dbReference type="EMBL" id="JGYU01000001">
    <property type="protein sequence ID" value="KFI58504.1"/>
    <property type="molecule type" value="Genomic_DNA"/>
</dbReference>
<keyword evidence="2" id="KW-0812">Transmembrane</keyword>
<proteinExistence type="predicted"/>
<feature type="compositionally biased region" description="Low complexity" evidence="1">
    <location>
        <begin position="149"/>
        <end position="160"/>
    </location>
</feature>
<dbReference type="Proteomes" id="UP000028995">
    <property type="component" value="Unassembled WGS sequence"/>
</dbReference>
<evidence type="ECO:0000256" key="2">
    <source>
        <dbReference type="SAM" id="Phobius"/>
    </source>
</evidence>